<dbReference type="RefSeq" id="WP_169682444.1">
    <property type="nucleotide sequence ID" value="NZ_JABBNU010000008.1"/>
</dbReference>
<keyword evidence="3" id="KW-1185">Reference proteome</keyword>
<comment type="caution">
    <text evidence="2">The sequence shown here is derived from an EMBL/GenBank/DDBJ whole genome shotgun (WGS) entry which is preliminary data.</text>
</comment>
<reference evidence="2 3" key="1">
    <citation type="submission" date="2020-04" db="EMBL/GenBank/DDBJ databases">
        <title>Flammeovirgaceae bacterium KN852 isolated from deep sea.</title>
        <authorList>
            <person name="Zhang D.-C."/>
        </authorList>
    </citation>
    <scope>NUCLEOTIDE SEQUENCE [LARGE SCALE GENOMIC DNA]</scope>
    <source>
        <strain evidence="2 3">KN852</strain>
    </source>
</reference>
<name>A0A848J1I4_9BACT</name>
<dbReference type="InterPro" id="IPR050322">
    <property type="entry name" value="Fe-S_cluster_asmbl/transfer"/>
</dbReference>
<evidence type="ECO:0000313" key="2">
    <source>
        <dbReference type="EMBL" id="NMM49375.1"/>
    </source>
</evidence>
<dbReference type="PANTHER" id="PTHR10072">
    <property type="entry name" value="IRON-SULFUR CLUSTER ASSEMBLY PROTEIN"/>
    <property type="match status" value="1"/>
</dbReference>
<dbReference type="SUPFAM" id="SSF89360">
    <property type="entry name" value="HesB-like domain"/>
    <property type="match status" value="1"/>
</dbReference>
<gene>
    <name evidence="2" type="ORF">HH304_13270</name>
</gene>
<dbReference type="EMBL" id="JABBNU010000008">
    <property type="protein sequence ID" value="NMM49375.1"/>
    <property type="molecule type" value="Genomic_DNA"/>
</dbReference>
<accession>A0A848J1I4</accession>
<dbReference type="GO" id="GO:0005737">
    <property type="term" value="C:cytoplasm"/>
    <property type="evidence" value="ECO:0007669"/>
    <property type="project" value="TreeGrafter"/>
</dbReference>
<evidence type="ECO:0000259" key="1">
    <source>
        <dbReference type="Pfam" id="PF01521"/>
    </source>
</evidence>
<dbReference type="GO" id="GO:0051537">
    <property type="term" value="F:2 iron, 2 sulfur cluster binding"/>
    <property type="evidence" value="ECO:0007669"/>
    <property type="project" value="TreeGrafter"/>
</dbReference>
<evidence type="ECO:0000313" key="3">
    <source>
        <dbReference type="Proteomes" id="UP000559010"/>
    </source>
</evidence>
<dbReference type="PANTHER" id="PTHR10072:SF41">
    <property type="entry name" value="IRON-SULFUR CLUSTER ASSEMBLY 1 HOMOLOG, MITOCHONDRIAL"/>
    <property type="match status" value="1"/>
</dbReference>
<dbReference type="InterPro" id="IPR035903">
    <property type="entry name" value="HesB-like_dom_sf"/>
</dbReference>
<protein>
    <submittedName>
        <fullName evidence="2">Iron-sulfur cluster assembly accessory protein</fullName>
    </submittedName>
</protein>
<dbReference type="InterPro" id="IPR000361">
    <property type="entry name" value="ATAP_core_dom"/>
</dbReference>
<dbReference type="Pfam" id="PF01521">
    <property type="entry name" value="Fe-S_biosyn"/>
    <property type="match status" value="1"/>
</dbReference>
<proteinExistence type="predicted"/>
<dbReference type="GO" id="GO:0016226">
    <property type="term" value="P:iron-sulfur cluster assembly"/>
    <property type="evidence" value="ECO:0007669"/>
    <property type="project" value="TreeGrafter"/>
</dbReference>
<dbReference type="AlphaFoldDB" id="A0A848J1I4"/>
<feature type="domain" description="Core" evidence="1">
    <location>
        <begin position="4"/>
        <end position="87"/>
    </location>
</feature>
<dbReference type="Proteomes" id="UP000559010">
    <property type="component" value="Unassembled WGS sequence"/>
</dbReference>
<dbReference type="Gene3D" id="2.60.300.12">
    <property type="entry name" value="HesB-like domain"/>
    <property type="match status" value="1"/>
</dbReference>
<sequence>MKTVEFSKAALSEVKNIMTKKGIPEGYGLRVGAKGGGCGGLSFALGFDKKKESDDTFDVEGIPVYVEKKFVMYLIGMVVDFYEGSDARGFLFLKKEEFKGELA</sequence>
<organism evidence="2 3">
    <name type="scientific">Marinigracilibium pacificum</name>
    <dbReference type="NCBI Taxonomy" id="2729599"/>
    <lineage>
        <taxon>Bacteria</taxon>
        <taxon>Pseudomonadati</taxon>
        <taxon>Bacteroidota</taxon>
        <taxon>Cytophagia</taxon>
        <taxon>Cytophagales</taxon>
        <taxon>Flammeovirgaceae</taxon>
        <taxon>Marinigracilibium</taxon>
    </lineage>
</organism>